<dbReference type="Proteomes" id="UP000323386">
    <property type="component" value="Unassembled WGS sequence"/>
</dbReference>
<accession>A0A5C3F355</accession>
<evidence type="ECO:0000256" key="1">
    <source>
        <dbReference type="SAM" id="MobiDB-lite"/>
    </source>
</evidence>
<evidence type="ECO:0000313" key="2">
    <source>
        <dbReference type="EMBL" id="SPO37711.1"/>
    </source>
</evidence>
<evidence type="ECO:0000313" key="3">
    <source>
        <dbReference type="Proteomes" id="UP000323386"/>
    </source>
</evidence>
<protein>
    <submittedName>
        <fullName evidence="2">Uncharacterized protein</fullName>
    </submittedName>
</protein>
<feature type="compositionally biased region" description="Polar residues" evidence="1">
    <location>
        <begin position="25"/>
        <end position="34"/>
    </location>
</feature>
<feature type="compositionally biased region" description="Low complexity" evidence="1">
    <location>
        <begin position="510"/>
        <end position="527"/>
    </location>
</feature>
<proteinExistence type="predicted"/>
<organism evidence="2 3">
    <name type="scientific">Pseudozyma flocculosa</name>
    <dbReference type="NCBI Taxonomy" id="84751"/>
    <lineage>
        <taxon>Eukaryota</taxon>
        <taxon>Fungi</taxon>
        <taxon>Dikarya</taxon>
        <taxon>Basidiomycota</taxon>
        <taxon>Ustilaginomycotina</taxon>
        <taxon>Ustilaginomycetes</taxon>
        <taxon>Ustilaginales</taxon>
        <taxon>Ustilaginaceae</taxon>
        <taxon>Pseudozyma</taxon>
    </lineage>
</organism>
<name>A0A5C3F355_9BASI</name>
<feature type="region of interest" description="Disordered" evidence="1">
    <location>
        <begin position="308"/>
        <end position="445"/>
    </location>
</feature>
<feature type="compositionally biased region" description="Polar residues" evidence="1">
    <location>
        <begin position="64"/>
        <end position="80"/>
    </location>
</feature>
<feature type="compositionally biased region" description="Polar residues" evidence="1">
    <location>
        <begin position="47"/>
        <end position="57"/>
    </location>
</feature>
<keyword evidence="3" id="KW-1185">Reference proteome</keyword>
<sequence length="566" mass="56854">MGLFGLKSKKSSHSDSSSIRKHTLHASTASSTVKHNPDASDIVGDSPTFNPTPTAKSQPRRQDSITSETASLRNRNSTNMMKLFGGSTSKRRPSKGPSDSQSPNITQPAEYFDGGRKSTSQARTPAAEPAGSKTSTPVAETAKPGVAGLPTLGSLPTIGTPTGDGSLVNAVNKDVPGAGLNANAGPRPSDLFAGKGVQWNQIDLTARDSTANAQPPKAEDLQSFLKARRQWIPTFKTEDSVEEEESITADRLANLSFTTTGVDRSGGLMSLKDLEESHKRKAALSSQLPIVTGNNGTVFEEAGAQAGRGSISADLPPRPTAPLRNQSFRTSNFIGGGGASSAASGSGSGATANGGVNGHGAALTKSGIGSLSRKPVPKATEEDGAGPAAATTPQRDIPQRRSSMQRSRPSSDVNGSDVAPANGTSAVAANGASAAEGTPAAHAAGRASLDTATGFATPETGDAAVVENAGTGAIAVPHVSASPAGAAAPPRPPKADRTPTASRKNSQDPLHASLGAADSAAAGTSDGHTAEVGALQRVDEVASKAAPALQTQVPGTGAAAAAASSQ</sequence>
<feature type="compositionally biased region" description="Low complexity" evidence="1">
    <location>
        <begin position="400"/>
        <end position="411"/>
    </location>
</feature>
<feature type="compositionally biased region" description="Low complexity" evidence="1">
    <location>
        <begin position="340"/>
        <end position="354"/>
    </location>
</feature>
<feature type="compositionally biased region" description="Polar residues" evidence="1">
    <location>
        <begin position="323"/>
        <end position="333"/>
    </location>
</feature>
<feature type="compositionally biased region" description="Low complexity" evidence="1">
    <location>
        <begin position="476"/>
        <end position="488"/>
    </location>
</feature>
<dbReference type="EMBL" id="OOIP01000007">
    <property type="protein sequence ID" value="SPO37711.1"/>
    <property type="molecule type" value="Genomic_DNA"/>
</dbReference>
<feature type="compositionally biased region" description="Polar residues" evidence="1">
    <location>
        <begin position="97"/>
        <end position="107"/>
    </location>
</feature>
<dbReference type="OrthoDB" id="3366627at2759"/>
<reference evidence="2 3" key="1">
    <citation type="submission" date="2018-03" db="EMBL/GenBank/DDBJ databases">
        <authorList>
            <person name="Guldener U."/>
        </authorList>
    </citation>
    <scope>NUCLEOTIDE SEQUENCE [LARGE SCALE GENOMIC DNA]</scope>
    <source>
        <strain evidence="2 3">DAOM196992</strain>
    </source>
</reference>
<feature type="region of interest" description="Disordered" evidence="1">
    <location>
        <begin position="1"/>
        <end position="162"/>
    </location>
</feature>
<dbReference type="AlphaFoldDB" id="A0A5C3F355"/>
<gene>
    <name evidence="2" type="ORF">PSFLO_03187</name>
</gene>
<feature type="region of interest" description="Disordered" evidence="1">
    <location>
        <begin position="476"/>
        <end position="566"/>
    </location>
</feature>
<feature type="compositionally biased region" description="Low complexity" evidence="1">
    <location>
        <begin position="421"/>
        <end position="445"/>
    </location>
</feature>